<protein>
    <submittedName>
        <fullName evidence="1">Uncharacterized protein</fullName>
    </submittedName>
</protein>
<evidence type="ECO:0000313" key="1">
    <source>
        <dbReference type="EMBL" id="MBW85254.1"/>
    </source>
</evidence>
<dbReference type="EMBL" id="GGEC01004771">
    <property type="protein sequence ID" value="MBW85254.1"/>
    <property type="molecule type" value="Transcribed_RNA"/>
</dbReference>
<reference evidence="1" key="1">
    <citation type="submission" date="2018-02" db="EMBL/GenBank/DDBJ databases">
        <title>Rhizophora mucronata_Transcriptome.</title>
        <authorList>
            <person name="Meera S.P."/>
            <person name="Sreeshan A."/>
            <person name="Augustine A."/>
        </authorList>
    </citation>
    <scope>NUCLEOTIDE SEQUENCE</scope>
    <source>
        <tissue evidence="1">Leaf</tissue>
    </source>
</reference>
<name>A0A2P2IVK8_RHIMU</name>
<proteinExistence type="predicted"/>
<accession>A0A2P2IVK8</accession>
<organism evidence="1">
    <name type="scientific">Rhizophora mucronata</name>
    <name type="common">Asiatic mangrove</name>
    <dbReference type="NCBI Taxonomy" id="61149"/>
    <lineage>
        <taxon>Eukaryota</taxon>
        <taxon>Viridiplantae</taxon>
        <taxon>Streptophyta</taxon>
        <taxon>Embryophyta</taxon>
        <taxon>Tracheophyta</taxon>
        <taxon>Spermatophyta</taxon>
        <taxon>Magnoliopsida</taxon>
        <taxon>eudicotyledons</taxon>
        <taxon>Gunneridae</taxon>
        <taxon>Pentapetalae</taxon>
        <taxon>rosids</taxon>
        <taxon>fabids</taxon>
        <taxon>Malpighiales</taxon>
        <taxon>Rhizophoraceae</taxon>
        <taxon>Rhizophora</taxon>
    </lineage>
</organism>
<sequence>MNVCCCRFVQFVR</sequence>